<dbReference type="EMBL" id="CALBWS010000040">
    <property type="protein sequence ID" value="CAH2717204.1"/>
    <property type="molecule type" value="Genomic_DNA"/>
</dbReference>
<sequence>MKVIRCYASQENALNVKTIIQELLVSELERIIDQSAKDNNLLDKNRQLRSDCA</sequence>
<dbReference type="Proteomes" id="UP000838308">
    <property type="component" value="Unassembled WGS sequence"/>
</dbReference>
<dbReference type="RefSeq" id="WP_248737426.1">
    <property type="nucleotide sequence ID" value="NZ_CALBWS010000040.1"/>
</dbReference>
<accession>A0ABN8KTN8</accession>
<reference evidence="1" key="1">
    <citation type="submission" date="2022-04" db="EMBL/GenBank/DDBJ databases">
        <authorList>
            <person name="Criscuolo A."/>
        </authorList>
    </citation>
    <scope>NUCLEOTIDE SEQUENCE</scope>
    <source>
        <strain evidence="1">CIP111895</strain>
    </source>
</reference>
<evidence type="ECO:0000313" key="1">
    <source>
        <dbReference type="EMBL" id="CAH2717204.1"/>
    </source>
</evidence>
<comment type="caution">
    <text evidence="1">The sequence shown here is derived from an EMBL/GenBank/DDBJ whole genome shotgun (WGS) entry which is preliminary data.</text>
</comment>
<name>A0ABN8KTN8_9BACI</name>
<evidence type="ECO:0000313" key="2">
    <source>
        <dbReference type="Proteomes" id="UP000838308"/>
    </source>
</evidence>
<organism evidence="1 2">
    <name type="scientific">Neobacillus rhizosphaerae</name>
    <dbReference type="NCBI Taxonomy" id="2880965"/>
    <lineage>
        <taxon>Bacteria</taxon>
        <taxon>Bacillati</taxon>
        <taxon>Bacillota</taxon>
        <taxon>Bacilli</taxon>
        <taxon>Bacillales</taxon>
        <taxon>Bacillaceae</taxon>
        <taxon>Neobacillus</taxon>
    </lineage>
</organism>
<proteinExistence type="predicted"/>
<protein>
    <submittedName>
        <fullName evidence="1">Uncharacterized protein</fullName>
    </submittedName>
</protein>
<gene>
    <name evidence="1" type="ORF">BACCIP111895_04394</name>
</gene>
<keyword evidence="2" id="KW-1185">Reference proteome</keyword>